<evidence type="ECO:0000259" key="6">
    <source>
        <dbReference type="Pfam" id="PF05199"/>
    </source>
</evidence>
<dbReference type="InterPro" id="IPR007867">
    <property type="entry name" value="GMC_OxRtase_C"/>
</dbReference>
<evidence type="ECO:0000256" key="2">
    <source>
        <dbReference type="ARBA" id="ARBA00010790"/>
    </source>
</evidence>
<evidence type="ECO:0000313" key="8">
    <source>
        <dbReference type="Proteomes" id="UP000604117"/>
    </source>
</evidence>
<dbReference type="SUPFAM" id="SSF51905">
    <property type="entry name" value="FAD/NAD(P)-binding domain"/>
    <property type="match status" value="1"/>
</dbReference>
<sequence>MPTKTFDYVVIGGGSAGSVLASRLSEDPAVQVLLLEAGAFQGPPAMALAPAWFSLIGSSVDWNYRTVKQSGLGGRRVAYPRGKVLGGSSSINAMAHLRGAPAAIDAWVAAGALGWGYDDLLPYYRRSERAEGRDDDYRGTDGPVPTRPVTKVHPFAAACLTALAALGYPVVDDLNGKHHEGVTRNELTAVDGVRVSAADAYLRPFADRPNLSIVTEALVERIRLVRDRCELVDYRTDGQRRTAAAGRDIVLCAGAIGSPHTLMLSGIGPAEHLGEHDIDVVVDAPGVGENLADHTITPVAWDSIKPMEPGVNQHGDVVAAVRSGDSSPYPDVHLICVDVPLAAPGSDVKASRQGFSINVGVLNSRSRGSVRLASALPQAAPLIDPALFTDPQDMNTLLAGVRIAREVVASPALDSWRGREIIPGPVTDDGLRAYARDFTSTYFHPSGTCRMGTDTDAVVDLNLRVRGVDGLRVVDASVMPSIPAANLNATVLAIAERAVDIIRTDAAAP</sequence>
<keyword evidence="3" id="KW-0285">Flavoprotein</keyword>
<proteinExistence type="inferred from homology"/>
<dbReference type="PANTHER" id="PTHR11552:SF147">
    <property type="entry name" value="CHOLINE DEHYDROGENASE, MITOCHONDRIAL"/>
    <property type="match status" value="1"/>
</dbReference>
<organism evidence="7 8">
    <name type="scientific">Asanoa siamensis</name>
    <dbReference type="NCBI Taxonomy" id="926357"/>
    <lineage>
        <taxon>Bacteria</taxon>
        <taxon>Bacillati</taxon>
        <taxon>Actinomycetota</taxon>
        <taxon>Actinomycetes</taxon>
        <taxon>Micromonosporales</taxon>
        <taxon>Micromonosporaceae</taxon>
        <taxon>Asanoa</taxon>
    </lineage>
</organism>
<protein>
    <submittedName>
        <fullName evidence="7">Choline dehydrogenase</fullName>
    </submittedName>
</protein>
<reference evidence="7 8" key="1">
    <citation type="submission" date="2021-01" db="EMBL/GenBank/DDBJ databases">
        <title>Whole genome shotgun sequence of Asanoa siamensis NBRC 107932.</title>
        <authorList>
            <person name="Komaki H."/>
            <person name="Tamura T."/>
        </authorList>
    </citation>
    <scope>NUCLEOTIDE SEQUENCE [LARGE SCALE GENOMIC DNA]</scope>
    <source>
        <strain evidence="7 8">NBRC 107932</strain>
    </source>
</reference>
<evidence type="ECO:0000256" key="3">
    <source>
        <dbReference type="ARBA" id="ARBA00022630"/>
    </source>
</evidence>
<keyword evidence="4" id="KW-0274">FAD</keyword>
<evidence type="ECO:0000259" key="5">
    <source>
        <dbReference type="Pfam" id="PF00732"/>
    </source>
</evidence>
<dbReference type="Pfam" id="PF05199">
    <property type="entry name" value="GMC_oxred_C"/>
    <property type="match status" value="1"/>
</dbReference>
<dbReference type="RefSeq" id="WP_203718298.1">
    <property type="nucleotide sequence ID" value="NZ_BONE01000090.1"/>
</dbReference>
<dbReference type="Pfam" id="PF00732">
    <property type="entry name" value="GMC_oxred_N"/>
    <property type="match status" value="1"/>
</dbReference>
<dbReference type="Gene3D" id="3.30.560.10">
    <property type="entry name" value="Glucose Oxidase, domain 3"/>
    <property type="match status" value="1"/>
</dbReference>
<comment type="caution">
    <text evidence="7">The sequence shown here is derived from an EMBL/GenBank/DDBJ whole genome shotgun (WGS) entry which is preliminary data.</text>
</comment>
<accession>A0ABQ4D1N8</accession>
<keyword evidence="8" id="KW-1185">Reference proteome</keyword>
<feature type="domain" description="Glucose-methanol-choline oxidoreductase N-terminal" evidence="5">
    <location>
        <begin position="6"/>
        <end position="295"/>
    </location>
</feature>
<dbReference type="Gene3D" id="3.50.50.60">
    <property type="entry name" value="FAD/NAD(P)-binding domain"/>
    <property type="match status" value="1"/>
</dbReference>
<dbReference type="PANTHER" id="PTHR11552">
    <property type="entry name" value="GLUCOSE-METHANOL-CHOLINE GMC OXIDOREDUCTASE"/>
    <property type="match status" value="1"/>
</dbReference>
<name>A0ABQ4D1N8_9ACTN</name>
<dbReference type="InterPro" id="IPR000172">
    <property type="entry name" value="GMC_OxRdtase_N"/>
</dbReference>
<gene>
    <name evidence="7" type="ORF">Asi02nite_69620</name>
</gene>
<comment type="similarity">
    <text evidence="2">Belongs to the GMC oxidoreductase family.</text>
</comment>
<evidence type="ECO:0000313" key="7">
    <source>
        <dbReference type="EMBL" id="GIF77444.1"/>
    </source>
</evidence>
<evidence type="ECO:0000256" key="1">
    <source>
        <dbReference type="ARBA" id="ARBA00001974"/>
    </source>
</evidence>
<dbReference type="Proteomes" id="UP000604117">
    <property type="component" value="Unassembled WGS sequence"/>
</dbReference>
<comment type="cofactor">
    <cofactor evidence="1">
        <name>FAD</name>
        <dbReference type="ChEBI" id="CHEBI:57692"/>
    </cofactor>
</comment>
<dbReference type="InterPro" id="IPR012132">
    <property type="entry name" value="GMC_OxRdtase"/>
</dbReference>
<dbReference type="InterPro" id="IPR036188">
    <property type="entry name" value="FAD/NAD-bd_sf"/>
</dbReference>
<dbReference type="SUPFAM" id="SSF54373">
    <property type="entry name" value="FAD-linked reductases, C-terminal domain"/>
    <property type="match status" value="1"/>
</dbReference>
<feature type="domain" description="Glucose-methanol-choline oxidoreductase C-terminal" evidence="6">
    <location>
        <begin position="365"/>
        <end position="495"/>
    </location>
</feature>
<dbReference type="PIRSF" id="PIRSF000137">
    <property type="entry name" value="Alcohol_oxidase"/>
    <property type="match status" value="1"/>
</dbReference>
<evidence type="ECO:0000256" key="4">
    <source>
        <dbReference type="ARBA" id="ARBA00022827"/>
    </source>
</evidence>
<dbReference type="EMBL" id="BONE01000090">
    <property type="protein sequence ID" value="GIF77444.1"/>
    <property type="molecule type" value="Genomic_DNA"/>
</dbReference>